<feature type="region of interest" description="Disordered" evidence="3">
    <location>
        <begin position="289"/>
        <end position="309"/>
    </location>
</feature>
<keyword evidence="1" id="KW-0602">Photosynthesis</keyword>
<comment type="caution">
    <text evidence="5">The sequence shown here is derived from an EMBL/GenBank/DDBJ whole genome shotgun (WGS) entry which is preliminary data.</text>
</comment>
<gene>
    <name evidence="5" type="ORF">GCM10010840_27540</name>
</gene>
<dbReference type="Gene3D" id="3.40.50.720">
    <property type="entry name" value="NAD(P)-binding Rossmann-like Domain"/>
    <property type="match status" value="1"/>
</dbReference>
<keyword evidence="6" id="KW-1185">Reference proteome</keyword>
<dbReference type="EMBL" id="BMOL01000014">
    <property type="protein sequence ID" value="GGL87970.1"/>
    <property type="molecule type" value="Genomic_DNA"/>
</dbReference>
<dbReference type="PANTHER" id="PTHR47128">
    <property type="match status" value="1"/>
</dbReference>
<organism evidence="5 6">
    <name type="scientific">Deinococcus aerolatus</name>
    <dbReference type="NCBI Taxonomy" id="522487"/>
    <lineage>
        <taxon>Bacteria</taxon>
        <taxon>Thermotogati</taxon>
        <taxon>Deinococcota</taxon>
        <taxon>Deinococci</taxon>
        <taxon>Deinococcales</taxon>
        <taxon>Deinococcaceae</taxon>
        <taxon>Deinococcus</taxon>
    </lineage>
</organism>
<reference evidence="6" key="1">
    <citation type="journal article" date="2019" name="Int. J. Syst. Evol. Microbiol.">
        <title>The Global Catalogue of Microorganisms (GCM) 10K type strain sequencing project: providing services to taxonomists for standard genome sequencing and annotation.</title>
        <authorList>
            <consortium name="The Broad Institute Genomics Platform"/>
            <consortium name="The Broad Institute Genome Sequencing Center for Infectious Disease"/>
            <person name="Wu L."/>
            <person name="Ma J."/>
        </authorList>
    </citation>
    <scope>NUCLEOTIDE SEQUENCE [LARGE SCALE GENOMIC DNA]</scope>
    <source>
        <strain evidence="6">JCM 15442</strain>
    </source>
</reference>
<feature type="domain" description="NmrA-like" evidence="4">
    <location>
        <begin position="2"/>
        <end position="287"/>
    </location>
</feature>
<dbReference type="InterPro" id="IPR044256">
    <property type="entry name" value="HCF244-like"/>
</dbReference>
<evidence type="ECO:0000256" key="1">
    <source>
        <dbReference type="ARBA" id="ARBA00022531"/>
    </source>
</evidence>
<name>A0ABQ2GD65_9DEIO</name>
<evidence type="ECO:0000256" key="3">
    <source>
        <dbReference type="SAM" id="MobiDB-lite"/>
    </source>
</evidence>
<dbReference type="Proteomes" id="UP000639973">
    <property type="component" value="Unassembled WGS sequence"/>
</dbReference>
<dbReference type="SUPFAM" id="SSF51735">
    <property type="entry name" value="NAD(P)-binding Rossmann-fold domains"/>
    <property type="match status" value="1"/>
</dbReference>
<evidence type="ECO:0000256" key="2">
    <source>
        <dbReference type="ARBA" id="ARBA00023276"/>
    </source>
</evidence>
<feature type="compositionally biased region" description="Basic and acidic residues" evidence="3">
    <location>
        <begin position="299"/>
        <end position="309"/>
    </location>
</feature>
<dbReference type="RefSeq" id="WP_188972935.1">
    <property type="nucleotide sequence ID" value="NZ_BMOL01000014.1"/>
</dbReference>
<sequence length="309" mass="33026">MVLVVGATGHLGRSICEQLAQQGREVCAVVRPSSPPEQVDALRTLGAQLVQADLKDAASLLAACQGMDVVISTATTTLRDPTKDSIPDVDYQGGLNLVEAARQSGVGHFVYVSFPEFYDGARPSPLSQAKRAVERELRHGEMPFTILQPGVFMEVWLSPALGFDPLNARARVLGSGEAPIGWISLHDVARAAVTCLDHSDLRGATLPLIAENRSMREVVGLFEQIGGRTFELEHVPVEALEAQVTTANSPLEQSFAALMLTLAQGVTITPDPRQDALCPAPTTLPEYARQVAAPSPLETPERGGQEAHP</sequence>
<evidence type="ECO:0000259" key="4">
    <source>
        <dbReference type="Pfam" id="PF05368"/>
    </source>
</evidence>
<dbReference type="PANTHER" id="PTHR47128:SF2">
    <property type="entry name" value="PROTEIN HIGH CHLOROPHYLL FLUORESCENCE PHENOTYPE 244, CHLOROPLASTIC"/>
    <property type="match status" value="1"/>
</dbReference>
<evidence type="ECO:0000313" key="6">
    <source>
        <dbReference type="Proteomes" id="UP000639973"/>
    </source>
</evidence>
<protein>
    <submittedName>
        <fullName evidence="5">Epimerase</fullName>
    </submittedName>
</protein>
<dbReference type="InterPro" id="IPR008030">
    <property type="entry name" value="NmrA-like"/>
</dbReference>
<keyword evidence="2" id="KW-0604">Photosystem II</keyword>
<dbReference type="Pfam" id="PF05368">
    <property type="entry name" value="NmrA"/>
    <property type="match status" value="1"/>
</dbReference>
<proteinExistence type="predicted"/>
<dbReference type="CDD" id="cd05243">
    <property type="entry name" value="SDR_a5"/>
    <property type="match status" value="1"/>
</dbReference>
<evidence type="ECO:0000313" key="5">
    <source>
        <dbReference type="EMBL" id="GGL87970.1"/>
    </source>
</evidence>
<dbReference type="InterPro" id="IPR036291">
    <property type="entry name" value="NAD(P)-bd_dom_sf"/>
</dbReference>
<accession>A0ABQ2GD65</accession>